<gene>
    <name evidence="1" type="ORF">L6E24_01690</name>
</gene>
<dbReference type="AlphaFoldDB" id="A0A9E7TM02"/>
<accession>A0A9E7TM02</accession>
<organism evidence="1 2">
    <name type="scientific">Methanoplanus endosymbiosus</name>
    <dbReference type="NCBI Taxonomy" id="33865"/>
    <lineage>
        <taxon>Archaea</taxon>
        <taxon>Methanobacteriati</taxon>
        <taxon>Methanobacteriota</taxon>
        <taxon>Stenosarchaea group</taxon>
        <taxon>Methanomicrobia</taxon>
        <taxon>Methanomicrobiales</taxon>
        <taxon>Methanomicrobiaceae</taxon>
        <taxon>Methanoplanus</taxon>
    </lineage>
</organism>
<dbReference type="SUPFAM" id="SSF48576">
    <property type="entry name" value="Terpenoid synthases"/>
    <property type="match status" value="1"/>
</dbReference>
<dbReference type="InterPro" id="IPR008949">
    <property type="entry name" value="Isoprenoid_synthase_dom_sf"/>
</dbReference>
<evidence type="ECO:0000313" key="1">
    <source>
        <dbReference type="EMBL" id="UUX92866.1"/>
    </source>
</evidence>
<evidence type="ECO:0000313" key="2">
    <source>
        <dbReference type="Proteomes" id="UP001060368"/>
    </source>
</evidence>
<sequence>MMKELMDTLLGEKPENDIFKISYQYAEEDYQNLTAFMENEYDPEIILGRLTKERKRLQKLKYLREIVIFSDRKFSLNNEERLREKEILKAEDRLFRFAVMRDQGIASNPNINPEEFKEWIEILLPGKKDNRQNFLDSPEEFIRISKKIIRKNDEESFLWLYSYIHEYIDICPKKYLENGIFGKFMRSIIGVIFFSKSAENPDYNNILRLAGFFAATYLFDDILDDAEYRKSEKEDYYQNVLNILNAGKSNEIIYSSDPLMAFSESAFAGMCDILDDKRGSMVAQSYLAIAEATEAGSQWNYSTPLTDSEIYSIAAIKAAYTRIIPAILGGHEIDEIFLSHCMRGGLIYQLTDDLRDITDDITEGSITPFNYFRYGKTEQEIHPVEIFLAAVSRMSAENLKDIPDAEDLWIMRITHSIRLLKLKSGEEDLNILFNEMNFPDGKIKEELLMIAGCSDVIIDIEAETAKIHSEIAVNIRGGWSKNPVFGH</sequence>
<dbReference type="RefSeq" id="WP_257743010.1">
    <property type="nucleotide sequence ID" value="NZ_CP096115.1"/>
</dbReference>
<dbReference type="Proteomes" id="UP001060368">
    <property type="component" value="Chromosome"/>
</dbReference>
<reference evidence="1" key="1">
    <citation type="submission" date="2022-04" db="EMBL/GenBank/DDBJ databases">
        <title>Complete genome of Methanoplanus endosymbiosus DSM 3599.</title>
        <authorList>
            <person name="Chen S.-C."/>
            <person name="You Y.-T."/>
            <person name="Zhou Y.-Z."/>
            <person name="Lai M.-C."/>
        </authorList>
    </citation>
    <scope>NUCLEOTIDE SEQUENCE</scope>
    <source>
        <strain evidence="1">DSM 3599</strain>
    </source>
</reference>
<dbReference type="KEGG" id="mend:L6E24_01690"/>
<protein>
    <submittedName>
        <fullName evidence="1">Uncharacterized protein</fullName>
    </submittedName>
</protein>
<dbReference type="GeneID" id="74306367"/>
<keyword evidence="2" id="KW-1185">Reference proteome</keyword>
<proteinExistence type="predicted"/>
<dbReference type="EMBL" id="CP096115">
    <property type="protein sequence ID" value="UUX92866.1"/>
    <property type="molecule type" value="Genomic_DNA"/>
</dbReference>
<name>A0A9E7TM02_9EURY</name>